<dbReference type="GO" id="GO:0030286">
    <property type="term" value="C:dynein complex"/>
    <property type="evidence" value="ECO:0007669"/>
    <property type="project" value="InterPro"/>
</dbReference>
<evidence type="ECO:0000313" key="3">
    <source>
        <dbReference type="Proteomes" id="UP001497497"/>
    </source>
</evidence>
<reference evidence="2 3" key="1">
    <citation type="submission" date="2024-04" db="EMBL/GenBank/DDBJ databases">
        <authorList>
            <consortium name="Genoscope - CEA"/>
            <person name="William W."/>
        </authorList>
    </citation>
    <scope>NUCLEOTIDE SEQUENCE [LARGE SCALE GENOMIC DNA]</scope>
</reference>
<dbReference type="EMBL" id="CAXITT010001269">
    <property type="protein sequence ID" value="CAL1548310.1"/>
    <property type="molecule type" value="Genomic_DNA"/>
</dbReference>
<protein>
    <recommendedName>
        <fullName evidence="1">Dynein heavy chain coiled coil stalk domain-containing protein</fullName>
    </recommendedName>
</protein>
<proteinExistence type="predicted"/>
<organism evidence="2 3">
    <name type="scientific">Lymnaea stagnalis</name>
    <name type="common">Great pond snail</name>
    <name type="synonym">Helix stagnalis</name>
    <dbReference type="NCBI Taxonomy" id="6523"/>
    <lineage>
        <taxon>Eukaryota</taxon>
        <taxon>Metazoa</taxon>
        <taxon>Spiralia</taxon>
        <taxon>Lophotrochozoa</taxon>
        <taxon>Mollusca</taxon>
        <taxon>Gastropoda</taxon>
        <taxon>Heterobranchia</taxon>
        <taxon>Euthyneura</taxon>
        <taxon>Panpulmonata</taxon>
        <taxon>Hygrophila</taxon>
        <taxon>Lymnaeoidea</taxon>
        <taxon>Lymnaeidae</taxon>
        <taxon>Lymnaea</taxon>
    </lineage>
</organism>
<dbReference type="Proteomes" id="UP001497497">
    <property type="component" value="Unassembled WGS sequence"/>
</dbReference>
<dbReference type="InterPro" id="IPR026983">
    <property type="entry name" value="DHC"/>
</dbReference>
<dbReference type="PANTHER" id="PTHR22878:SF68">
    <property type="entry name" value="DYNEIN HEAVY CHAIN 6, AXONEMAL-LIKE"/>
    <property type="match status" value="1"/>
</dbReference>
<dbReference type="Gene3D" id="1.20.920.60">
    <property type="match status" value="1"/>
</dbReference>
<dbReference type="Pfam" id="PF12777">
    <property type="entry name" value="MT"/>
    <property type="match status" value="1"/>
</dbReference>
<dbReference type="AlphaFoldDB" id="A0AAV2IR62"/>
<sequence>VQALDSLDKNDISEIRVFTKPPELVQTVLEAVAILLGYKTDWASCKAMLGEGNFLRKLVEFDKDNIPAAKLAKVRKYTAMANFVPDVVAKVSKACKSLVMWVRAMDIYSVVAKQVEPKKQA</sequence>
<dbReference type="GO" id="GO:0007018">
    <property type="term" value="P:microtubule-based movement"/>
    <property type="evidence" value="ECO:0007669"/>
    <property type="project" value="InterPro"/>
</dbReference>
<feature type="non-terminal residue" evidence="2">
    <location>
        <position position="1"/>
    </location>
</feature>
<dbReference type="InterPro" id="IPR024743">
    <property type="entry name" value="Dynein_HC_stalk"/>
</dbReference>
<evidence type="ECO:0000313" key="2">
    <source>
        <dbReference type="EMBL" id="CAL1548310.1"/>
    </source>
</evidence>
<dbReference type="PANTHER" id="PTHR22878">
    <property type="entry name" value="DYNEIN HEAVY CHAIN 6, AXONEMAL-LIKE-RELATED"/>
    <property type="match status" value="1"/>
</dbReference>
<dbReference type="GO" id="GO:0051959">
    <property type="term" value="F:dynein light intermediate chain binding"/>
    <property type="evidence" value="ECO:0007669"/>
    <property type="project" value="InterPro"/>
</dbReference>
<name>A0AAV2IR62_LYMST</name>
<comment type="caution">
    <text evidence="2">The sequence shown here is derived from an EMBL/GenBank/DDBJ whole genome shotgun (WGS) entry which is preliminary data.</text>
</comment>
<gene>
    <name evidence="2" type="ORF">GSLYS_00021627001</name>
</gene>
<keyword evidence="3" id="KW-1185">Reference proteome</keyword>
<dbReference type="GO" id="GO:0045505">
    <property type="term" value="F:dynein intermediate chain binding"/>
    <property type="evidence" value="ECO:0007669"/>
    <property type="project" value="InterPro"/>
</dbReference>
<feature type="domain" description="Dynein heavy chain coiled coil stalk" evidence="1">
    <location>
        <begin position="2"/>
        <end position="121"/>
    </location>
</feature>
<evidence type="ECO:0000259" key="1">
    <source>
        <dbReference type="Pfam" id="PF12777"/>
    </source>
</evidence>
<accession>A0AAV2IR62</accession>